<reference evidence="1 2" key="1">
    <citation type="submission" date="2019-05" db="EMBL/GenBank/DDBJ databases">
        <title>Emergence of the Ug99 lineage of the wheat stem rust pathogen through somatic hybridization.</title>
        <authorList>
            <person name="Li F."/>
            <person name="Upadhyaya N.M."/>
            <person name="Sperschneider J."/>
            <person name="Matny O."/>
            <person name="Nguyen-Phuc H."/>
            <person name="Mago R."/>
            <person name="Raley C."/>
            <person name="Miller M.E."/>
            <person name="Silverstein K.A.T."/>
            <person name="Henningsen E."/>
            <person name="Hirsch C.D."/>
            <person name="Visser B."/>
            <person name="Pretorius Z.A."/>
            <person name="Steffenson B.J."/>
            <person name="Schwessinger B."/>
            <person name="Dodds P.N."/>
            <person name="Figueroa M."/>
        </authorList>
    </citation>
    <scope>NUCLEOTIDE SEQUENCE [LARGE SCALE GENOMIC DNA]</scope>
    <source>
        <strain evidence="1">21-0</strain>
    </source>
</reference>
<dbReference type="AlphaFoldDB" id="A0A5B0QN87"/>
<keyword evidence="2" id="KW-1185">Reference proteome</keyword>
<dbReference type="EMBL" id="VSWC01000014">
    <property type="protein sequence ID" value="KAA1114632.1"/>
    <property type="molecule type" value="Genomic_DNA"/>
</dbReference>
<name>A0A5B0QN87_PUCGR</name>
<organism evidence="1 2">
    <name type="scientific">Puccinia graminis f. sp. tritici</name>
    <dbReference type="NCBI Taxonomy" id="56615"/>
    <lineage>
        <taxon>Eukaryota</taxon>
        <taxon>Fungi</taxon>
        <taxon>Dikarya</taxon>
        <taxon>Basidiomycota</taxon>
        <taxon>Pucciniomycotina</taxon>
        <taxon>Pucciniomycetes</taxon>
        <taxon>Pucciniales</taxon>
        <taxon>Pucciniaceae</taxon>
        <taxon>Puccinia</taxon>
    </lineage>
</organism>
<evidence type="ECO:0000313" key="2">
    <source>
        <dbReference type="Proteomes" id="UP000324748"/>
    </source>
</evidence>
<evidence type="ECO:0000313" key="1">
    <source>
        <dbReference type="EMBL" id="KAA1114632.1"/>
    </source>
</evidence>
<gene>
    <name evidence="1" type="ORF">PGT21_016609</name>
</gene>
<sequence>MLSGEILHVLSFLGFVEIDETYGVTLIKSLKYEVHGVMSDIRTTSVCREDLEEGKPDYFFFQSSILFFIEAKVVRQGLVFYPRIYLDKRSPNYPSTFVPCFHQSAQAHQPDRFATKHHRTLPHRQLSLAPKLDPFHYDPPSQPVTRLAKSVTSLLKLSQLFFKKLTTPEINTKQLASFTQSASHQLNHMAQSAGNIGCDLE</sequence>
<protein>
    <submittedName>
        <fullName evidence="1">Uncharacterized protein</fullName>
    </submittedName>
</protein>
<accession>A0A5B0QN87</accession>
<proteinExistence type="predicted"/>
<comment type="caution">
    <text evidence="1">The sequence shown here is derived from an EMBL/GenBank/DDBJ whole genome shotgun (WGS) entry which is preliminary data.</text>
</comment>
<dbReference type="Proteomes" id="UP000324748">
    <property type="component" value="Unassembled WGS sequence"/>
</dbReference>